<dbReference type="GO" id="GO:0005840">
    <property type="term" value="C:ribosome"/>
    <property type="evidence" value="ECO:0007669"/>
    <property type="project" value="UniProtKB-KW"/>
</dbReference>
<keyword evidence="2 5" id="KW-0689">Ribosomal protein</keyword>
<dbReference type="NCBIfam" id="TIGR03953">
    <property type="entry name" value="rplD_bact"/>
    <property type="match status" value="1"/>
</dbReference>
<evidence type="ECO:0000256" key="2">
    <source>
        <dbReference type="ARBA" id="ARBA00022980"/>
    </source>
</evidence>
<keyword evidence="5" id="KW-0694">RNA-binding</keyword>
<proteinExistence type="inferred from homology"/>
<evidence type="ECO:0000256" key="3">
    <source>
        <dbReference type="ARBA" id="ARBA00023274"/>
    </source>
</evidence>
<organism evidence="7 8">
    <name type="scientific">Acetomicrobium flavidum</name>
    <dbReference type="NCBI Taxonomy" id="49896"/>
    <lineage>
        <taxon>Bacteria</taxon>
        <taxon>Thermotogati</taxon>
        <taxon>Synergistota</taxon>
        <taxon>Synergistia</taxon>
        <taxon>Synergistales</taxon>
        <taxon>Acetomicrobiaceae</taxon>
        <taxon>Acetomicrobium</taxon>
    </lineage>
</organism>
<dbReference type="InterPro" id="IPR013005">
    <property type="entry name" value="Ribosomal_uL4-like"/>
</dbReference>
<dbReference type="InterPro" id="IPR002136">
    <property type="entry name" value="Ribosomal_uL4"/>
</dbReference>
<sequence length="208" mass="23107">MPTVDVIGIDGQKVGEVALADEVFASRIHVPAMHQVVVAYLAAQRQGTHSTKTRGEVRGGGRKPWRQKHTGRARQGSIRSPLWIKGGVAHGPKPRSYDQKVNKKVRRLAMRSALSLKLKENKLLLVEGIESLSYKTKDMCAFLANVNAQDKPLMVIHESMPSVYMASQNIPGMKVLHVDGINVYEILNHEHLILTKDAAQRLEEVYSA</sequence>
<comment type="similarity">
    <text evidence="1 5">Belongs to the universal ribosomal protein uL4 family.</text>
</comment>
<dbReference type="PANTHER" id="PTHR10746:SF6">
    <property type="entry name" value="LARGE RIBOSOMAL SUBUNIT PROTEIN UL4M"/>
    <property type="match status" value="1"/>
</dbReference>
<evidence type="ECO:0000313" key="7">
    <source>
        <dbReference type="EMBL" id="SIN64596.1"/>
    </source>
</evidence>
<comment type="caution">
    <text evidence="7">The sequence shown here is derived from an EMBL/GenBank/DDBJ whole genome shotgun (WGS) entry which is preliminary data.</text>
</comment>
<feature type="compositionally biased region" description="Basic residues" evidence="6">
    <location>
        <begin position="60"/>
        <end position="72"/>
    </location>
</feature>
<name>A0ABY1JBW6_9BACT</name>
<keyword evidence="5" id="KW-0699">rRNA-binding</keyword>
<dbReference type="InterPro" id="IPR023574">
    <property type="entry name" value="Ribosomal_uL4_dom_sf"/>
</dbReference>
<evidence type="ECO:0000256" key="6">
    <source>
        <dbReference type="SAM" id="MobiDB-lite"/>
    </source>
</evidence>
<evidence type="ECO:0000256" key="4">
    <source>
        <dbReference type="ARBA" id="ARBA00035244"/>
    </source>
</evidence>
<keyword evidence="3 5" id="KW-0687">Ribonucleoprotein</keyword>
<evidence type="ECO:0000256" key="5">
    <source>
        <dbReference type="HAMAP-Rule" id="MF_01328"/>
    </source>
</evidence>
<dbReference type="SUPFAM" id="SSF52166">
    <property type="entry name" value="Ribosomal protein L4"/>
    <property type="match status" value="1"/>
</dbReference>
<evidence type="ECO:0000256" key="1">
    <source>
        <dbReference type="ARBA" id="ARBA00010528"/>
    </source>
</evidence>
<dbReference type="RefSeq" id="WP_074199242.1">
    <property type="nucleotide sequence ID" value="NZ_DAONBL010000014.1"/>
</dbReference>
<comment type="function">
    <text evidence="5">Forms part of the polypeptide exit tunnel.</text>
</comment>
<dbReference type="Gene3D" id="3.40.1370.10">
    <property type="match status" value="1"/>
</dbReference>
<evidence type="ECO:0000313" key="8">
    <source>
        <dbReference type="Proteomes" id="UP000185093"/>
    </source>
</evidence>
<dbReference type="Proteomes" id="UP000185093">
    <property type="component" value="Unassembled WGS sequence"/>
</dbReference>
<dbReference type="HAMAP" id="MF_01328_B">
    <property type="entry name" value="Ribosomal_uL4_B"/>
    <property type="match status" value="1"/>
</dbReference>
<dbReference type="PANTHER" id="PTHR10746">
    <property type="entry name" value="50S RIBOSOMAL PROTEIN L4"/>
    <property type="match status" value="1"/>
</dbReference>
<dbReference type="Pfam" id="PF00573">
    <property type="entry name" value="Ribosomal_L4"/>
    <property type="match status" value="1"/>
</dbReference>
<comment type="subunit">
    <text evidence="5">Part of the 50S ribosomal subunit.</text>
</comment>
<accession>A0ABY1JBW6</accession>
<dbReference type="EMBL" id="FSQZ01000001">
    <property type="protein sequence ID" value="SIN64596.1"/>
    <property type="molecule type" value="Genomic_DNA"/>
</dbReference>
<keyword evidence="8" id="KW-1185">Reference proteome</keyword>
<reference evidence="7 8" key="1">
    <citation type="submission" date="2016-11" db="EMBL/GenBank/DDBJ databases">
        <authorList>
            <person name="Varghese N."/>
            <person name="Submissions S."/>
        </authorList>
    </citation>
    <scope>NUCLEOTIDE SEQUENCE [LARGE SCALE GENOMIC DNA]</scope>
    <source>
        <strain evidence="7 8">DSM 20664</strain>
    </source>
</reference>
<comment type="function">
    <text evidence="5">One of the primary rRNA binding proteins, this protein initially binds near the 5'-end of the 23S rRNA. It is important during the early stages of 50S assembly. It makes multiple contacts with different domains of the 23S rRNA in the assembled 50S subunit and ribosome.</text>
</comment>
<protein>
    <recommendedName>
        <fullName evidence="4 5">Large ribosomal subunit protein uL4</fullName>
    </recommendedName>
</protein>
<feature type="region of interest" description="Disordered" evidence="6">
    <location>
        <begin position="48"/>
        <end position="72"/>
    </location>
</feature>
<gene>
    <name evidence="5" type="primary">rplD</name>
    <name evidence="7" type="ORF">SAMN05444368_0634</name>
</gene>